<dbReference type="EMBL" id="KZ858989">
    <property type="protein sequence ID" value="RDW25991.1"/>
    <property type="molecule type" value="Genomic_DNA"/>
</dbReference>
<dbReference type="VEuPathDB" id="FungiDB:YALI1_F23551g"/>
<dbReference type="Proteomes" id="UP000256601">
    <property type="component" value="Unassembled WGS sequence"/>
</dbReference>
<reference evidence="2 4" key="2">
    <citation type="submission" date="2018-07" db="EMBL/GenBank/DDBJ databases">
        <title>Draft Genome Assemblies for Five Robust Yarrowia lipolytica Strains Exhibiting High Lipid Production and Pentose Sugar Utilization and Sugar Alcohol Secretion from Undetoxified Lignocellulosic Biomass Hydrolysates.</title>
        <authorList>
            <consortium name="DOE Joint Genome Institute"/>
            <person name="Walker C."/>
            <person name="Ryu S."/>
            <person name="Na H."/>
            <person name="Zane M."/>
            <person name="LaButti K."/>
            <person name="Lipzen A."/>
            <person name="Haridas S."/>
            <person name="Barry K."/>
            <person name="Grigoriev I.V."/>
            <person name="Quarterman J."/>
            <person name="Slininger P."/>
            <person name="Dien B."/>
            <person name="Trinh C.T."/>
        </authorList>
    </citation>
    <scope>NUCLEOTIDE SEQUENCE [LARGE SCALE GENOMIC DNA]</scope>
    <source>
        <strain evidence="2 4">YB392</strain>
    </source>
</reference>
<dbReference type="KEGG" id="yli:2908643"/>
<dbReference type="AlphaFoldDB" id="A0A1H6PZZ5"/>
<dbReference type="OrthoDB" id="4090604at2759"/>
<dbReference type="Proteomes" id="UP000182444">
    <property type="component" value="Chromosome 1F"/>
</dbReference>
<dbReference type="EMBL" id="CP017558">
    <property type="protein sequence ID" value="AOW07330.1"/>
    <property type="molecule type" value="Genomic_DNA"/>
</dbReference>
<organism evidence="1 3">
    <name type="scientific">Yarrowia lipolytica</name>
    <name type="common">Candida lipolytica</name>
    <dbReference type="NCBI Taxonomy" id="4952"/>
    <lineage>
        <taxon>Eukaryota</taxon>
        <taxon>Fungi</taxon>
        <taxon>Dikarya</taxon>
        <taxon>Ascomycota</taxon>
        <taxon>Saccharomycotina</taxon>
        <taxon>Dipodascomycetes</taxon>
        <taxon>Dipodascales</taxon>
        <taxon>Dipodascales incertae sedis</taxon>
        <taxon>Yarrowia</taxon>
    </lineage>
</organism>
<dbReference type="RefSeq" id="XP_505550.1">
    <property type="nucleotide sequence ID" value="XM_505550.1"/>
</dbReference>
<reference evidence="1 3" key="1">
    <citation type="journal article" date="2016" name="PLoS ONE">
        <title>Sequence Assembly of Yarrowia lipolytica Strain W29/CLIB89 Shows Transposable Element Diversity.</title>
        <authorList>
            <person name="Magnan C."/>
            <person name="Yu J."/>
            <person name="Chang I."/>
            <person name="Jahn E."/>
            <person name="Kanomata Y."/>
            <person name="Wu J."/>
            <person name="Zeller M."/>
            <person name="Oakes M."/>
            <person name="Baldi P."/>
            <person name="Sandmeyer S."/>
        </authorList>
    </citation>
    <scope>NUCLEOTIDE SEQUENCE [LARGE SCALE GENOMIC DNA]</scope>
    <source>
        <strain evidence="1">CLIB89</strain>
        <strain evidence="3">CLIB89(W29)</strain>
    </source>
</reference>
<evidence type="ECO:0000313" key="4">
    <source>
        <dbReference type="Proteomes" id="UP000256601"/>
    </source>
</evidence>
<proteinExistence type="predicted"/>
<evidence type="ECO:0000313" key="2">
    <source>
        <dbReference type="EMBL" id="RDW25991.1"/>
    </source>
</evidence>
<evidence type="ECO:0000313" key="3">
    <source>
        <dbReference type="Proteomes" id="UP000182444"/>
    </source>
</evidence>
<evidence type="ECO:0000313" key="1">
    <source>
        <dbReference type="EMBL" id="AOW07330.1"/>
    </source>
</evidence>
<dbReference type="GeneID" id="2908643"/>
<name>A0A1H6PZZ5_YARLL</name>
<accession>A0A1H6PZZ5</accession>
<protein>
    <submittedName>
        <fullName evidence="1">Uncharacterized protein</fullName>
    </submittedName>
</protein>
<sequence>MSSEVTVVVAASTPSTSIVVPVTNTNPPVTIIQPSTPPSTVFITATPEAGTTVTVKQTQLPAAKTVTTVTTTGWAPPSWSTTYMLPPTPIVTLEQSPAPTTDVYLVYPTPQAYNVFPCQSDHTYYIPEFLEGNDNHFAVCSKGQVWTSAALCGPDNATILNGTTASITAPLPDFEFYTTKPVFYLNAPPVQCYRGGAWVLAYDTVVASAQTQATKYVDANAAPGGAAAVPTAVAGAALLALLF</sequence>
<gene>
    <name evidence="2" type="ORF">B0I71DRAFT_36032</name>
    <name evidence="1" type="ORF">YALI1_F23551g</name>
</gene>
<dbReference type="VEuPathDB" id="FungiDB:YALI0_F17754g"/>